<dbReference type="Proteomes" id="UP000664277">
    <property type="component" value="Unassembled WGS sequence"/>
</dbReference>
<dbReference type="Gene3D" id="3.60.40.10">
    <property type="entry name" value="PPM-type phosphatase domain"/>
    <property type="match status" value="1"/>
</dbReference>
<dbReference type="PROSITE" id="PS51746">
    <property type="entry name" value="PPM_2"/>
    <property type="match status" value="1"/>
</dbReference>
<dbReference type="SMART" id="SM00332">
    <property type="entry name" value="PP2Cc"/>
    <property type="match status" value="1"/>
</dbReference>
<dbReference type="InterPro" id="IPR015655">
    <property type="entry name" value="PP2C"/>
</dbReference>
<gene>
    <name evidence="2" type="ORF">J0M35_07555</name>
</gene>
<dbReference type="Pfam" id="PF13672">
    <property type="entry name" value="PP2C_2"/>
    <property type="match status" value="1"/>
</dbReference>
<dbReference type="CDD" id="cd00143">
    <property type="entry name" value="PP2Cc"/>
    <property type="match status" value="1"/>
</dbReference>
<feature type="domain" description="PPM-type phosphatase" evidence="1">
    <location>
        <begin position="5"/>
        <end position="244"/>
    </location>
</feature>
<dbReference type="InterPro" id="IPR036457">
    <property type="entry name" value="PPM-type-like_dom_sf"/>
</dbReference>
<dbReference type="SUPFAM" id="SSF81606">
    <property type="entry name" value="PP2C-like"/>
    <property type="match status" value="1"/>
</dbReference>
<dbReference type="AlphaFoldDB" id="A0A8J7TL44"/>
<name>A0A8J7TL44_9BACT</name>
<reference evidence="2" key="1">
    <citation type="submission" date="2021-02" db="EMBL/GenBank/DDBJ databases">
        <title>Genome-Resolved Metagenomics of a Microbial Community Performing Photosynthetic Biological Nutrient Removal.</title>
        <authorList>
            <person name="Mcdaniel E.A."/>
        </authorList>
    </citation>
    <scope>NUCLEOTIDE SEQUENCE</scope>
    <source>
        <strain evidence="2">UWPOB_OBS1</strain>
    </source>
</reference>
<evidence type="ECO:0000313" key="2">
    <source>
        <dbReference type="EMBL" id="MBN8660204.1"/>
    </source>
</evidence>
<evidence type="ECO:0000313" key="3">
    <source>
        <dbReference type="Proteomes" id="UP000664277"/>
    </source>
</evidence>
<dbReference type="PANTHER" id="PTHR47992">
    <property type="entry name" value="PROTEIN PHOSPHATASE"/>
    <property type="match status" value="1"/>
</dbReference>
<dbReference type="NCBIfam" id="NF033484">
    <property type="entry name" value="Stp1_PP2C_phos"/>
    <property type="match status" value="1"/>
</dbReference>
<protein>
    <submittedName>
        <fullName evidence="2">Stp1/IreP family PP2C-type Ser/Thr phosphatase</fullName>
    </submittedName>
</protein>
<sequence>MLKWRAAARTDAGCQRQRNEDNYYVSPDSRVFAVADGMGGAVGGARASKLAMEAVEKQWQECPPPGTDKESIKTWLTKAVNEANAAVWNSAEEDQSVRGMGTTIVVAVQSEDNYIQIAHVGDSRAYLYRDGKIKLLTNDHSVVQEMVRAGRLTEEQARINPYKNLITRCLGHEERVEIDHTPVEMQPLDWICLCSDGLPTVLRDEQIGDVLGAGVEPEAVCEELVKQTIDGNAPDNVTVVVVKYSEDNG</sequence>
<dbReference type="SMART" id="SM00331">
    <property type="entry name" value="PP2C_SIG"/>
    <property type="match status" value="1"/>
</dbReference>
<dbReference type="InterPro" id="IPR001932">
    <property type="entry name" value="PPM-type_phosphatase-like_dom"/>
</dbReference>
<dbReference type="GO" id="GO:0004722">
    <property type="term" value="F:protein serine/threonine phosphatase activity"/>
    <property type="evidence" value="ECO:0007669"/>
    <property type="project" value="InterPro"/>
</dbReference>
<evidence type="ECO:0000259" key="1">
    <source>
        <dbReference type="PROSITE" id="PS51746"/>
    </source>
</evidence>
<organism evidence="2 3">
    <name type="scientific">Candidatus Obscuribacter phosphatis</name>
    <dbReference type="NCBI Taxonomy" id="1906157"/>
    <lineage>
        <taxon>Bacteria</taxon>
        <taxon>Bacillati</taxon>
        <taxon>Candidatus Melainabacteria</taxon>
        <taxon>Candidatus Obscuribacterales</taxon>
        <taxon>Candidatus Obscuribacteraceae</taxon>
        <taxon>Candidatus Obscuribacter</taxon>
    </lineage>
</organism>
<dbReference type="EMBL" id="JAFLCK010000008">
    <property type="protein sequence ID" value="MBN8660204.1"/>
    <property type="molecule type" value="Genomic_DNA"/>
</dbReference>
<accession>A0A8J7TL44</accession>
<comment type="caution">
    <text evidence="2">The sequence shown here is derived from an EMBL/GenBank/DDBJ whole genome shotgun (WGS) entry which is preliminary data.</text>
</comment>
<proteinExistence type="predicted"/>